<evidence type="ECO:0000313" key="2">
    <source>
        <dbReference type="Proteomes" id="UP001149860"/>
    </source>
</evidence>
<accession>A0ACD5DEN4</accession>
<evidence type="ECO:0000313" key="1">
    <source>
        <dbReference type="EMBL" id="XFD39842.1"/>
    </source>
</evidence>
<dbReference type="Proteomes" id="UP001149860">
    <property type="component" value="Chromosome"/>
</dbReference>
<gene>
    <name evidence="1" type="ORF">O0236_000615</name>
</gene>
<sequence length="247" mass="27678">MRPRIALPADTLTEATNIINERNAAFAPRPAIEAIVKSGGVPVIFPSVDPEDVRDYLTLFDGVCFLGGSDVDPTFYGEEPFYKLGTTYRKRDLFEIELLKQSVTAGKAIFGICRGMQLINVGLGGTLFQDLSQDLHSTLKHSQAAPGNMPSHHITVEQDSRLHDIIGERPYINSRHHQAIKDVAPYLKITAKADDQVIEAIESVNNDQILGVQWHPENIYKHYDDSKHLFEDFVRRAQVVAERKLNS</sequence>
<protein>
    <submittedName>
        <fullName evidence="1">Gamma-glutamyl-gamma-aminobutyrate hydrolase family protein</fullName>
    </submittedName>
</protein>
<keyword evidence="1" id="KW-0378">Hydrolase</keyword>
<organism evidence="1 2">
    <name type="scientific">Lentilactobacillus terminaliae</name>
    <dbReference type="NCBI Taxonomy" id="3003483"/>
    <lineage>
        <taxon>Bacteria</taxon>
        <taxon>Bacillati</taxon>
        <taxon>Bacillota</taxon>
        <taxon>Bacilli</taxon>
        <taxon>Lactobacillales</taxon>
        <taxon>Lactobacillaceae</taxon>
        <taxon>Lentilactobacillus</taxon>
    </lineage>
</organism>
<keyword evidence="2" id="KW-1185">Reference proteome</keyword>
<dbReference type="EMBL" id="CP168151">
    <property type="protein sequence ID" value="XFD39842.1"/>
    <property type="molecule type" value="Genomic_DNA"/>
</dbReference>
<reference evidence="1" key="1">
    <citation type="submission" date="2024-08" db="EMBL/GenBank/DDBJ databases">
        <title>Lentilactobacillus sp. nov., isolated from tree bark.</title>
        <authorList>
            <person name="Phuengjayaem S."/>
            <person name="Tanasupawat S."/>
        </authorList>
    </citation>
    <scope>NUCLEOTIDE SEQUENCE</scope>
    <source>
        <strain evidence="1">SPB1-3</strain>
    </source>
</reference>
<name>A0ACD5DEN4_9LACO</name>
<proteinExistence type="predicted"/>